<feature type="region of interest" description="Disordered" evidence="11">
    <location>
        <begin position="1"/>
        <end position="38"/>
    </location>
</feature>
<keyword evidence="4" id="KW-0547">Nucleotide-binding</keyword>
<dbReference type="AlphaFoldDB" id="A0A8K0JLH9"/>
<evidence type="ECO:0000313" key="15">
    <source>
        <dbReference type="Proteomes" id="UP000812966"/>
    </source>
</evidence>
<dbReference type="SFLD" id="SFLDS00003">
    <property type="entry name" value="Haloacid_Dehalogenase"/>
    <property type="match status" value="1"/>
</dbReference>
<feature type="transmembrane region" description="Helical" evidence="12">
    <location>
        <begin position="114"/>
        <end position="133"/>
    </location>
</feature>
<dbReference type="GO" id="GO:0016887">
    <property type="term" value="F:ATP hydrolysis activity"/>
    <property type="evidence" value="ECO:0007669"/>
    <property type="project" value="InterPro"/>
</dbReference>
<feature type="transmembrane region" description="Helical" evidence="12">
    <location>
        <begin position="1024"/>
        <end position="1044"/>
    </location>
</feature>
<keyword evidence="9 12" id="KW-0472">Membrane</keyword>
<reference evidence="14" key="1">
    <citation type="submission" date="2020-04" db="EMBL/GenBank/DDBJ databases">
        <title>Analysis of mating type loci in Filobasidium floriforme.</title>
        <authorList>
            <person name="Nowrousian M."/>
        </authorList>
    </citation>
    <scope>NUCLEOTIDE SEQUENCE</scope>
    <source>
        <strain evidence="14">CBS 6242</strain>
    </source>
</reference>
<dbReference type="InterPro" id="IPR023299">
    <property type="entry name" value="ATPase_P-typ_cyto_dom_N"/>
</dbReference>
<feature type="transmembrane region" description="Helical" evidence="12">
    <location>
        <begin position="934"/>
        <end position="964"/>
    </location>
</feature>
<feature type="transmembrane region" description="Helical" evidence="12">
    <location>
        <begin position="306"/>
        <end position="328"/>
    </location>
</feature>
<dbReference type="InterPro" id="IPR036412">
    <property type="entry name" value="HAD-like_sf"/>
</dbReference>
<evidence type="ECO:0000259" key="13">
    <source>
        <dbReference type="SMART" id="SM00831"/>
    </source>
</evidence>
<dbReference type="InterPro" id="IPR018303">
    <property type="entry name" value="ATPase_P-typ_P_site"/>
</dbReference>
<feature type="transmembrane region" description="Helical" evidence="12">
    <location>
        <begin position="984"/>
        <end position="1004"/>
    </location>
</feature>
<dbReference type="PROSITE" id="PS00154">
    <property type="entry name" value="ATPASE_E1_E2"/>
    <property type="match status" value="1"/>
</dbReference>
<dbReference type="InterPro" id="IPR059000">
    <property type="entry name" value="ATPase_P-type_domA"/>
</dbReference>
<dbReference type="FunFam" id="2.70.150.10:FF:000160">
    <property type="entry name" value="Sarcoplasmic/endoplasmic reticulum calcium ATPase 1"/>
    <property type="match status" value="1"/>
</dbReference>
<feature type="domain" description="Cation-transporting P-type ATPase N-terminal" evidence="13">
    <location>
        <begin position="39"/>
        <end position="113"/>
    </location>
</feature>
<protein>
    <recommendedName>
        <fullName evidence="13">Cation-transporting P-type ATPase N-terminal domain-containing protein</fullName>
    </recommendedName>
</protein>
<feature type="region of interest" description="Disordered" evidence="11">
    <location>
        <begin position="441"/>
        <end position="491"/>
    </location>
</feature>
<dbReference type="InterPro" id="IPR008250">
    <property type="entry name" value="ATPase_P-typ_transduc_dom_A_sf"/>
</dbReference>
<dbReference type="InterPro" id="IPR023214">
    <property type="entry name" value="HAD_sf"/>
</dbReference>
<evidence type="ECO:0000256" key="7">
    <source>
        <dbReference type="ARBA" id="ARBA00022967"/>
    </source>
</evidence>
<dbReference type="Proteomes" id="UP000812966">
    <property type="component" value="Unassembled WGS sequence"/>
</dbReference>
<comment type="caution">
    <text evidence="14">The sequence shown here is derived from an EMBL/GenBank/DDBJ whole genome shotgun (WGS) entry which is preliminary data.</text>
</comment>
<dbReference type="InterPro" id="IPR006068">
    <property type="entry name" value="ATPase_P-typ_cation-transptr_C"/>
</dbReference>
<comment type="similarity">
    <text evidence="10">Belongs to the cation transport ATPase (P-type) (TC 3.A.3) family.</text>
</comment>
<name>A0A8K0JLH9_9TREE</name>
<evidence type="ECO:0000256" key="11">
    <source>
        <dbReference type="SAM" id="MobiDB-lite"/>
    </source>
</evidence>
<keyword evidence="5" id="KW-0067">ATP-binding</keyword>
<dbReference type="GO" id="GO:0016020">
    <property type="term" value="C:membrane"/>
    <property type="evidence" value="ECO:0007669"/>
    <property type="project" value="InterPro"/>
</dbReference>
<evidence type="ECO:0000313" key="14">
    <source>
        <dbReference type="EMBL" id="KAG7531759.1"/>
    </source>
</evidence>
<dbReference type="GO" id="GO:0006816">
    <property type="term" value="P:calcium ion transport"/>
    <property type="evidence" value="ECO:0007669"/>
    <property type="project" value="UniProtKB-ARBA"/>
</dbReference>
<accession>A0A8K0JLH9</accession>
<proteinExistence type="inferred from homology"/>
<dbReference type="SUPFAM" id="SSF81665">
    <property type="entry name" value="Calcium ATPase, transmembrane domain M"/>
    <property type="match status" value="1"/>
</dbReference>
<dbReference type="Pfam" id="PF00689">
    <property type="entry name" value="Cation_ATPase_C"/>
    <property type="match status" value="1"/>
</dbReference>
<dbReference type="PRINTS" id="PR00119">
    <property type="entry name" value="CATATPASE"/>
</dbReference>
<dbReference type="SMART" id="SM00831">
    <property type="entry name" value="Cation_ATPase_N"/>
    <property type="match status" value="1"/>
</dbReference>
<sequence>MQAPVQAPGSLHPEQASKAPQDGTANPTTPTSQGPLSAPAHTLTAEHIISAFGTDVDNGLTEDAARQALEKYGPNKLKEIPPPSFWSILIRNTLNAMTLVLIAAMAVSFGTQDFISGGVIAALVVINVGVGTINEYQAEKTVAALEAIGAPTANVLRRKAAGSPGEIQTIKTDMVVPGDVLLVKIGDIVPCDARIVTGELAGLECDEALLTGESLPSVKTEDPIEDPVCPVGDRTCMIYSGSQAAKGRAKVICVATGMDTELGKISAALSRKETNKRTGFAATWYKFKVFLGLADTTPLQIKLNKLAYIVLFFACIVAVIVVASTGFQDVPLSIATYAVAAAVSLLPASLPAVIALSLSTASKRLAESNALVRRMDAIETLAAVTDVCSDKTGTITLGKMVTRRVWVPAGIRGTGASADYSTDLAEGQYFTVETASDPFLPRGAVRTDSMGGDKTASAAKSMANHPTRSDDSNDSDEQTLGDGPVCDPNDLPEPLHELTLCAALCSSATIQRIRDEESKEDDLGWEGHGDATEVALQVYAHKLGYGKPHLASGSSSSGSSSPAAQDEDLVYSTRPDKYELLVEHPFDSGLKRMSMAYLCTPGPASTEKEPYVLVLMKGAFERVFDRCTSILADDHKTRKIDSGDNEAIQIHYERLASDGLRVLTMCSKRLPASAAAGLKELARDDLEAGMSFLGLAGIYDPPRVESALAVEDCHKASIIPRMLTGDHVGTAIAIAQQVGILQKDYAKSSVMTGPQFDALSEDEIDQLNPLPCVVARCAPETKVRMVEALHRRDRLCVMTGDGVNDAPSLKRADVGVAMGKNGSDVAKQSAEIVLSDDNFATIIVAIRKGRGIFFNLGKFMMYLMSCNVAQIVLMLIGLAFKDGQDRSTFPISPVAILWINTLCAGPPALALGLEETPSDAMERHPSEYKNLFTFWWLFDTIFFYGLLMGAIAIGNFTAVMWGYFDGYLGINCNEDLRDDICNHTGRARGAVFATFLIVLILHAFVCKHPTQSVFRMNWLENKALLWSAIGLLVSVFPVIYIPVINDKVFLLFPIKWEWGMVFASSLVFVAITEIYKFFRRRLDRKSHPAFNDKHHGEDALADEKRVKVNEKQTNTAV</sequence>
<dbReference type="FunFam" id="3.40.50.1000:FF:000028">
    <property type="entry name" value="Calcium-transporting P-type ATPase, putative"/>
    <property type="match status" value="1"/>
</dbReference>
<dbReference type="SFLD" id="SFLDG00002">
    <property type="entry name" value="C1.7:_P-type_atpase_like"/>
    <property type="match status" value="1"/>
</dbReference>
<dbReference type="Gene3D" id="3.40.1110.10">
    <property type="entry name" value="Calcium-transporting ATPase, cytoplasmic domain N"/>
    <property type="match status" value="1"/>
</dbReference>
<feature type="transmembrane region" description="Helical" evidence="12">
    <location>
        <begin position="859"/>
        <end position="880"/>
    </location>
</feature>
<keyword evidence="3 12" id="KW-0812">Transmembrane</keyword>
<evidence type="ECO:0000256" key="10">
    <source>
        <dbReference type="ARBA" id="ARBA00038148"/>
    </source>
</evidence>
<evidence type="ECO:0000256" key="2">
    <source>
        <dbReference type="ARBA" id="ARBA00022553"/>
    </source>
</evidence>
<keyword evidence="6" id="KW-0460">Magnesium</keyword>
<evidence type="ECO:0000256" key="8">
    <source>
        <dbReference type="ARBA" id="ARBA00022989"/>
    </source>
</evidence>
<keyword evidence="8 12" id="KW-1133">Transmembrane helix</keyword>
<feature type="transmembrane region" description="Helical" evidence="12">
    <location>
        <begin position="334"/>
        <end position="358"/>
    </location>
</feature>
<dbReference type="PANTHER" id="PTHR42861">
    <property type="entry name" value="CALCIUM-TRANSPORTING ATPASE"/>
    <property type="match status" value="1"/>
</dbReference>
<evidence type="ECO:0000256" key="1">
    <source>
        <dbReference type="ARBA" id="ARBA00004127"/>
    </source>
</evidence>
<feature type="transmembrane region" description="Helical" evidence="12">
    <location>
        <begin position="892"/>
        <end position="913"/>
    </location>
</feature>
<dbReference type="EMBL" id="JABELV010000083">
    <property type="protein sequence ID" value="KAG7531759.1"/>
    <property type="molecule type" value="Genomic_DNA"/>
</dbReference>
<feature type="compositionally biased region" description="Polar residues" evidence="11">
    <location>
        <begin position="23"/>
        <end position="35"/>
    </location>
</feature>
<gene>
    <name evidence="14" type="ORF">FFLO_04128</name>
</gene>
<dbReference type="Pfam" id="PF00690">
    <property type="entry name" value="Cation_ATPase_N"/>
    <property type="match status" value="1"/>
</dbReference>
<dbReference type="OrthoDB" id="3352408at2759"/>
<dbReference type="SUPFAM" id="SSF81660">
    <property type="entry name" value="Metal cation-transporting ATPase, ATP-binding domain N"/>
    <property type="match status" value="1"/>
</dbReference>
<comment type="subcellular location">
    <subcellularLocation>
        <location evidence="1">Endomembrane system</location>
        <topology evidence="1">Multi-pass membrane protein</topology>
    </subcellularLocation>
</comment>
<dbReference type="InterPro" id="IPR001757">
    <property type="entry name" value="P_typ_ATPase"/>
</dbReference>
<dbReference type="Gene3D" id="1.20.1110.10">
    <property type="entry name" value="Calcium-transporting ATPase, transmembrane domain"/>
    <property type="match status" value="1"/>
</dbReference>
<dbReference type="SUPFAM" id="SSF56784">
    <property type="entry name" value="HAD-like"/>
    <property type="match status" value="1"/>
</dbReference>
<keyword evidence="2" id="KW-0597">Phosphoprotein</keyword>
<dbReference type="NCBIfam" id="TIGR01494">
    <property type="entry name" value="ATPase_P-type"/>
    <property type="match status" value="2"/>
</dbReference>
<evidence type="ECO:0000256" key="6">
    <source>
        <dbReference type="ARBA" id="ARBA00022842"/>
    </source>
</evidence>
<organism evidence="14 15">
    <name type="scientific">Filobasidium floriforme</name>
    <dbReference type="NCBI Taxonomy" id="5210"/>
    <lineage>
        <taxon>Eukaryota</taxon>
        <taxon>Fungi</taxon>
        <taxon>Dikarya</taxon>
        <taxon>Basidiomycota</taxon>
        <taxon>Agaricomycotina</taxon>
        <taxon>Tremellomycetes</taxon>
        <taxon>Filobasidiales</taxon>
        <taxon>Filobasidiaceae</taxon>
        <taxon>Filobasidium</taxon>
    </lineage>
</organism>
<dbReference type="Gene3D" id="2.70.150.10">
    <property type="entry name" value="Calcium-transporting ATPase, cytoplasmic transduction domain A"/>
    <property type="match status" value="1"/>
</dbReference>
<dbReference type="InterPro" id="IPR044492">
    <property type="entry name" value="P_typ_ATPase_HD_dom"/>
</dbReference>
<evidence type="ECO:0000256" key="4">
    <source>
        <dbReference type="ARBA" id="ARBA00022741"/>
    </source>
</evidence>
<dbReference type="Pfam" id="PF00122">
    <property type="entry name" value="E1-E2_ATPase"/>
    <property type="match status" value="1"/>
</dbReference>
<feature type="transmembrane region" description="Helical" evidence="12">
    <location>
        <begin position="1056"/>
        <end position="1078"/>
    </location>
</feature>
<evidence type="ECO:0000256" key="5">
    <source>
        <dbReference type="ARBA" id="ARBA00022840"/>
    </source>
</evidence>
<dbReference type="GO" id="GO:0005524">
    <property type="term" value="F:ATP binding"/>
    <property type="evidence" value="ECO:0007669"/>
    <property type="project" value="UniProtKB-KW"/>
</dbReference>
<dbReference type="GO" id="GO:0012505">
    <property type="term" value="C:endomembrane system"/>
    <property type="evidence" value="ECO:0007669"/>
    <property type="project" value="UniProtKB-SubCell"/>
</dbReference>
<dbReference type="InterPro" id="IPR023298">
    <property type="entry name" value="ATPase_P-typ_TM_dom_sf"/>
</dbReference>
<dbReference type="PRINTS" id="PR00120">
    <property type="entry name" value="HATPASE"/>
</dbReference>
<evidence type="ECO:0000256" key="12">
    <source>
        <dbReference type="SAM" id="Phobius"/>
    </source>
</evidence>
<dbReference type="InterPro" id="IPR004014">
    <property type="entry name" value="ATPase_P-typ_cation-transptr_N"/>
</dbReference>
<keyword evidence="7" id="KW-1278">Translocase</keyword>
<dbReference type="SUPFAM" id="SSF81653">
    <property type="entry name" value="Calcium ATPase, transduction domain A"/>
    <property type="match status" value="1"/>
</dbReference>
<keyword evidence="15" id="KW-1185">Reference proteome</keyword>
<evidence type="ECO:0000256" key="9">
    <source>
        <dbReference type="ARBA" id="ARBA00023136"/>
    </source>
</evidence>
<dbReference type="SFLD" id="SFLDF00027">
    <property type="entry name" value="p-type_atpase"/>
    <property type="match status" value="1"/>
</dbReference>
<feature type="transmembrane region" description="Helical" evidence="12">
    <location>
        <begin position="85"/>
        <end position="108"/>
    </location>
</feature>
<dbReference type="Pfam" id="PF13246">
    <property type="entry name" value="Cation_ATPase"/>
    <property type="match status" value="1"/>
</dbReference>
<evidence type="ECO:0000256" key="3">
    <source>
        <dbReference type="ARBA" id="ARBA00022692"/>
    </source>
</evidence>
<dbReference type="Gene3D" id="3.40.50.1000">
    <property type="entry name" value="HAD superfamily/HAD-like"/>
    <property type="match status" value="1"/>
</dbReference>